<dbReference type="EMBL" id="CAMXCT020003902">
    <property type="protein sequence ID" value="CAL1160211.1"/>
    <property type="molecule type" value="Genomic_DNA"/>
</dbReference>
<dbReference type="Pfam" id="PF03372">
    <property type="entry name" value="Exo_endo_phos"/>
    <property type="match status" value="1"/>
</dbReference>
<dbReference type="PANTHER" id="PTHR46496">
    <property type="match status" value="1"/>
</dbReference>
<dbReference type="Pfam" id="PF21974">
    <property type="entry name" value="SPN1_m3Gcap_bd"/>
    <property type="match status" value="1"/>
</dbReference>
<feature type="region of interest" description="Disordered" evidence="7">
    <location>
        <begin position="314"/>
        <end position="352"/>
    </location>
</feature>
<feature type="region of interest" description="Disordered" evidence="7">
    <location>
        <begin position="2067"/>
        <end position="2123"/>
    </location>
</feature>
<keyword evidence="6" id="KW-0175">Coiled coil</keyword>
<feature type="region of interest" description="Disordered" evidence="7">
    <location>
        <begin position="1619"/>
        <end position="1666"/>
    </location>
</feature>
<dbReference type="InterPro" id="IPR047857">
    <property type="entry name" value="Snurportin1_C"/>
</dbReference>
<keyword evidence="13" id="KW-1185">Reference proteome</keyword>
<comment type="cofactor">
    <cofactor evidence="1">
        <name>FAD</name>
        <dbReference type="ChEBI" id="CHEBI:57692"/>
    </cofactor>
</comment>
<dbReference type="Gene3D" id="1.25.40.20">
    <property type="entry name" value="Ankyrin repeat-containing domain"/>
    <property type="match status" value="1"/>
</dbReference>
<name>A0A9P1GAC7_9DINO</name>
<evidence type="ECO:0000313" key="12">
    <source>
        <dbReference type="EMBL" id="CAL4794148.1"/>
    </source>
</evidence>
<dbReference type="SUPFAM" id="SSF56219">
    <property type="entry name" value="DNase I-like"/>
    <property type="match status" value="1"/>
</dbReference>
<proteinExistence type="predicted"/>
<dbReference type="Pfam" id="PF12796">
    <property type="entry name" value="Ank_2"/>
    <property type="match status" value="1"/>
</dbReference>
<evidence type="ECO:0000256" key="7">
    <source>
        <dbReference type="SAM" id="MobiDB-lite"/>
    </source>
</evidence>
<dbReference type="PROSITE" id="PS50088">
    <property type="entry name" value="ANK_REPEAT"/>
    <property type="match status" value="1"/>
</dbReference>
<evidence type="ECO:0000259" key="9">
    <source>
        <dbReference type="Pfam" id="PF03372"/>
    </source>
</evidence>
<dbReference type="PRINTS" id="PR00420">
    <property type="entry name" value="RNGMNOXGNASE"/>
</dbReference>
<evidence type="ECO:0000256" key="4">
    <source>
        <dbReference type="ARBA" id="ARBA00023002"/>
    </source>
</evidence>
<feature type="region of interest" description="Disordered" evidence="7">
    <location>
        <begin position="3005"/>
        <end position="3039"/>
    </location>
</feature>
<dbReference type="Proteomes" id="UP001152797">
    <property type="component" value="Unassembled WGS sequence"/>
</dbReference>
<evidence type="ECO:0000313" key="11">
    <source>
        <dbReference type="EMBL" id="CAI4006836.1"/>
    </source>
</evidence>
<feature type="compositionally biased region" description="Polar residues" evidence="7">
    <location>
        <begin position="3239"/>
        <end position="3270"/>
    </location>
</feature>
<dbReference type="GO" id="GO:0071949">
    <property type="term" value="F:FAD binding"/>
    <property type="evidence" value="ECO:0007669"/>
    <property type="project" value="InterPro"/>
</dbReference>
<protein>
    <submittedName>
        <fullName evidence="12">Zeaxanthin epoxidase, chloroplastic</fullName>
    </submittedName>
</protein>
<dbReference type="InterPro" id="IPR003961">
    <property type="entry name" value="FN3_dom"/>
</dbReference>
<keyword evidence="3" id="KW-0274">FAD</keyword>
<dbReference type="CDD" id="cd00063">
    <property type="entry name" value="FN3"/>
    <property type="match status" value="1"/>
</dbReference>
<evidence type="ECO:0000259" key="8">
    <source>
        <dbReference type="Pfam" id="PF01494"/>
    </source>
</evidence>
<feature type="domain" description="Endonuclease/exonuclease/phosphatase" evidence="9">
    <location>
        <begin position="65"/>
        <end position="285"/>
    </location>
</feature>
<sequence>MDVHPTKNVSIGTDPYPYVDHGNGMGPLGCKDRTTPSAAHDGAESAAAYETETLPPRCSGTLRLVTYNVCFHPSDLDIRLKAIAQILESVDADVVALQEMTDRILDILTLHISKEWHVFKQSPSHVEDLFVYETGYFTCLLVKKCVQVVDTFSLRFSITAMARGLQYAVLRLPTRLVIESDDGDQGKATHFKKVVVATSHLESAVASRSGQETREHQLQEGLKELTNMLEDCDAAVWLGDMNWQGEMDIPGWCDLWKEISADPGPTFHANQGASCTVAARLDRVLTIGVKPEGSSEENSPAQKQVLYLSQDGERTIRFMPPRDDSSGGSDPESSESSQDEYDGTRDPLPVRLPLWYPDEQPLSFSAPFGAGTLDLPLSHLVPPAPTAKCTGHDKVSVAWQLQGTRLLDFTWQVRVRTTKPNAEWQKVDLDSGRIESPEVTNLSWRHRACFVQKGLKVLSFCVEEGRKSQRPVPGTVVSHYPGLVTVDFELMGGHILRQRVPQDWVLLAATSREIKDVAWSLLETRFGTGRGGRRLWRVAKNKVYERIIRTHRQCAVLWKQQVDLPEPGCRVSINCAMGLQVVENDEKEDFSPDGSRTTRTTTSRESRAPARSISSWWPAVLPTEAECDLRSSTDVPEELCARADLKVHLEPYPRVQVIPRHWICEELPESERAKRNICIGQSVLAYYAVSSVGSEDGGEVWGAHPEPREAGDVTLQFGGAHMAERQDSEDRDQARKFFFGGREVQHRSERAVRSKVLRELISPAEVYVYLQCMDKRKPVRVPLASIWSVQPNEPNRRTVRKRRKVLEWMVIRTARDRAAEVVARQGSSAGVYHPAYGYIWDEAIPLTPGVKVSFFSLGRGDATTASVASLASPGGFAIRRLSTGIVVRTVAKVSHYEVMFDEVVPEDRWVSAFNIGPDSYGQQRFTADEIRGVDLTLDKLENAGILVWADGVQSELPISPVYLAKDLAPCLLDTGKAQGGLEATLLAHKILSELSYEIGHILTLPAAERAGRLDGLMDLSPPKNHQNHRRELRRRLHQALDNMVRWFLHAPEVNLADIHRDSVESLRAFSSMAIVRKRQLRRLCQSSVAFSTSPPSEIKEEEASVDAAAVHGLKQWSKAFKEWCFRTVCYYFLLDSELRCRWLTGSRSERFRVTVLTHTLRKIVAQRDQNLPRLSPDAWASAVRNAAAEVLVDRPRFLDVGSCSNYFGRIHGESLDVTALDLAPGHSSVLGCNFLELKIGSGSHMKIHDGPEGLVAEELPANHFDVVIMALLFSVLPSPEARGIAAAKARKVLKDSGRGLLIIADTKGTVGRHCDLAARTSKWVKAVEANGFKLASDPQLHLSREQVKGRNGYWQRSFCWAFWTDEILSGQAPVPVPILSDLRTPRSLSPERLQAQQMREAKRQARARKAQLLELAKNAKKSSRLRHPELTIHDLPDEMHEIEVSVGLSAAFGGENVHWSKPSKPCRVLKAGFQPLPPLPPLPTVLSISRAQVRWILPKEPAPLCFRLRMRERGAKEWFCLDSFGHARDEDTTLAWRSRLVPLVEGLWVSAFGDFDKRKSSTPGAARVRSVDRATGSVEVEFVRPQDDFCIGGVPTSVLLSDKFAAGVQLDLYVMPRHSGRQPAQAPPDPTSASRSSAASTGRVGCGNALERSSAAQRQRVQRKTKSSYLRRMYRVHSLRNIARLMRGYCLEGEDDFDWEIMGSDLESSEDVMLPCGLREHEAVSMMHRELTPEDYEKLCKLDEAVPKRNTVDEGEVDNLPRLRGREKSSGECGVCTWASLGAYSEASPRVMCRCLMMFAEVRCLDLIGLTGCLKLTVFDAADRTQPKAVWVADGNSYLKGTPMASTEEKQVSGSVNEVGGRIDSAILEVDEDRTCPFLSVAMTVPDDARERATVGRIGQFKATHSRSDEAARLTAALTMQQSDNRQTRLEQMRRVAMEALLGGNSQNDLEEEVEIQDDEDEDVDGDMDMDGGYGKGKKMQRLRRLHRTLFFARQLQVPDWMLVPPSDLAQSWLVLAKPEGERCLLLSDGGRVEVRKKNGYVLERYTDSRLPRGLTILDVVCIEGPSKQGQQAPKTPSEPPVSKMEEAPTQEDCEGEEAESADEDMGCQGGKKGGKGRRRRPQGNRKYAVCDVLVWGDVDLAATEAECRLFWLESRFEEMREKAPRRARPLQLVRALPATAESLKELYYGDFGYLKDSLLFLHREGRYQVSEPVTPVARLWRDRHVSRFVVDTPDEKGQELPSKQSVVLEIRGGGRLRTADRHLVAQCSEEDLAKLQGGPGGQLKAKALVRCDIQAIDLVKGLMQVVPVAHVSARSRVWADSWARIAFQFCKAMAATAGEEEKARDGAPPCLTVQQDGWDAINLQVQLTGHEVVGLKAEVSYEFSVQALTTGGWTEWSTPGTIQMPRIGYEQEQLVSERRANPLYRADLLPQALYKEYERCWDSVDESLTADRLDRIHQVLHGKKDLAEEFDHELSRWLVDMEGPIRESSRMLEVEARLLLQDLVSRKANVNYRDQATGRVPLTYACEYGWKVKTGIIEELLKLRADVDSMNDARHTALGIAAAGGHANIVEILLAHGADATIVSLQGETALLRARAIRGMTHAQIKGINRCRDLLRHSRLPWENFESAVANLADDPPAAARAFLEIAFPSGPGTMFVADKEGKRISAHDKLRLYEQILEVREVDDGGWEEGERRGLLCAHKLLLPQVRAATLQQPPNPECNYFARYLLHSGVMKWCPREAKELAADLLAHYDQELQKRRSALKRLPRLTEAEMLLGSRPQFAGRSLHQWHAHNDLPWLTEQNVVGTFEAWIWMIWMAFPFEFGKDWKGMKRTLLLAVLGALLLHGIQRWSADSAENTEAFSLPQAVRNAAAASMMASILATSTPALAEEDALKSLESKLAQRDEGIERLQEEKLRPKLKLSEVEKLERDEIQTARITERLKEKQIVAEELKEKERAKDLEKREKAQIEKEEKETKAKIQRELDAKKAQIKKDEKAAIDEARRVEREEKKAAKDMEKNALRAKTDEERLAAEEASETAFNAATEKAEAAILAAEQRSEDELSKALEQAEASKEAAAERAELLEKAAADKYEAALSQAAETAERAEKDAVFEEEAVEQQVVATVDAIEKEDLIEENASLEKAKEFLGSAWSIAAPLVIPGIFIALYAVLASFSAPRPEPCLGAEADEVRKIMGRAERTKTARANMDPWSGEAKHMVGVGTGAMALLAVLMSSGPVSGFVSTSPTTLPARNAQRSQRTLSQGTPSQPAQPSATFGRATLAQGVAAVAVIAAAGRRRAAKHIGRWSQVARCAAKPSAITGKDPLHVIISGAGVGGLLLAKALSKEPTIKVTLLEQASSFQRFGGPIQLASNTLSTIRDIDEGLFDELMKKFTFTGYRRNGLVDALRSEWYCTFDAMKDAADMFDLPYTGVVDRPDLQQIMLDAIPEGCLSNSQKVKSYEVLPDYQGVKVQTQDGKEYTGDVLIGADGIWSATRAQMWNEAQKGPGSGCTYSGYIVFAGETIYQPEDYFDVGYKVYMGPKRYFVTSDVGRGRIQWYAFVAVAEGEEVPSDPLEKREYVKAAFQGWSSQISDLLDATPANTVEDRSLYDRPPSVLKSWADGPVALLGDACHAMMPNLGQGGGQAMEDAHCILQKLKDLTDRRQVPDALQDYYRSRIFRASAVQGLSRVASDILLGTFTFPWKAEEGLSAPYGKGRGDVSYESVVVNYLRHILPGAFTAQFTFLYSFHPYKWSKEEVKVLVADVMDRHKKEAAEAWQRRQDAVEKGEVEKFEEECRQESFFALVAQVAGGIDQK</sequence>
<feature type="region of interest" description="Disordered" evidence="7">
    <location>
        <begin position="2955"/>
        <end position="2975"/>
    </location>
</feature>
<reference evidence="11" key="1">
    <citation type="submission" date="2022-10" db="EMBL/GenBank/DDBJ databases">
        <authorList>
            <person name="Chen Y."/>
            <person name="Dougan E. K."/>
            <person name="Chan C."/>
            <person name="Rhodes N."/>
            <person name="Thang M."/>
        </authorList>
    </citation>
    <scope>NUCLEOTIDE SEQUENCE</scope>
</reference>
<dbReference type="InterPro" id="IPR036188">
    <property type="entry name" value="FAD/NAD-bd_sf"/>
</dbReference>
<dbReference type="SUPFAM" id="SSF51905">
    <property type="entry name" value="FAD/NAD(P)-binding domain"/>
    <property type="match status" value="1"/>
</dbReference>
<dbReference type="SMART" id="SM00248">
    <property type="entry name" value="ANK"/>
    <property type="match status" value="2"/>
</dbReference>
<gene>
    <name evidence="11" type="ORF">C1SCF055_LOCUS32436</name>
</gene>
<feature type="compositionally biased region" description="Basic residues" evidence="7">
    <location>
        <begin position="2113"/>
        <end position="2123"/>
    </location>
</feature>
<dbReference type="PROSITE" id="PS50297">
    <property type="entry name" value="ANK_REP_REGION"/>
    <property type="match status" value="1"/>
</dbReference>
<dbReference type="EMBL" id="CAMXCT010003902">
    <property type="protein sequence ID" value="CAI4006836.1"/>
    <property type="molecule type" value="Genomic_DNA"/>
</dbReference>
<evidence type="ECO:0000259" key="10">
    <source>
        <dbReference type="Pfam" id="PF21974"/>
    </source>
</evidence>
<evidence type="ECO:0000256" key="3">
    <source>
        <dbReference type="ARBA" id="ARBA00022827"/>
    </source>
</evidence>
<dbReference type="Gene3D" id="3.60.10.10">
    <property type="entry name" value="Endonuclease/exonuclease/phosphatase"/>
    <property type="match status" value="1"/>
</dbReference>
<dbReference type="InterPro" id="IPR002938">
    <property type="entry name" value="FAD-bd"/>
</dbReference>
<comment type="caution">
    <text evidence="11">The sequence shown here is derived from an EMBL/GenBank/DDBJ whole genome shotgun (WGS) entry which is preliminary data.</text>
</comment>
<feature type="domain" description="FAD-binding" evidence="8">
    <location>
        <begin position="3322"/>
        <end position="3677"/>
    </location>
</feature>
<evidence type="ECO:0000256" key="2">
    <source>
        <dbReference type="ARBA" id="ARBA00022630"/>
    </source>
</evidence>
<dbReference type="PANTHER" id="PTHR46496:SF1">
    <property type="entry name" value="ZEAXANTHIN EPOXIDASE, CHLOROPLASTIC"/>
    <property type="match status" value="1"/>
</dbReference>
<dbReference type="InterPro" id="IPR002110">
    <property type="entry name" value="Ankyrin_rpt"/>
</dbReference>
<dbReference type="Pfam" id="PF01494">
    <property type="entry name" value="FAD_binding_3"/>
    <property type="match status" value="1"/>
</dbReference>
<dbReference type="Gene3D" id="3.30.470.30">
    <property type="entry name" value="DNA ligase/mRNA capping enzyme"/>
    <property type="match status" value="1"/>
</dbReference>
<feature type="compositionally biased region" description="Low complexity" evidence="7">
    <location>
        <begin position="326"/>
        <end position="336"/>
    </location>
</feature>
<feature type="compositionally biased region" description="Basic and acidic residues" evidence="7">
    <location>
        <begin position="314"/>
        <end position="325"/>
    </location>
</feature>
<dbReference type="SUPFAM" id="SSF53335">
    <property type="entry name" value="S-adenosyl-L-methionine-dependent methyltransferases"/>
    <property type="match status" value="1"/>
</dbReference>
<feature type="domain" description="Snurportin-1 m3G cap-binding" evidence="10">
    <location>
        <begin position="2125"/>
        <end position="2210"/>
    </location>
</feature>
<dbReference type="GO" id="GO:0016491">
    <property type="term" value="F:oxidoreductase activity"/>
    <property type="evidence" value="ECO:0007669"/>
    <property type="project" value="UniProtKB-KW"/>
</dbReference>
<evidence type="ECO:0000256" key="1">
    <source>
        <dbReference type="ARBA" id="ARBA00001974"/>
    </source>
</evidence>
<dbReference type="EMBL" id="CAMXCT030003902">
    <property type="protein sequence ID" value="CAL4794148.1"/>
    <property type="molecule type" value="Genomic_DNA"/>
</dbReference>
<dbReference type="SUPFAM" id="SSF48403">
    <property type="entry name" value="Ankyrin repeat"/>
    <property type="match status" value="1"/>
</dbReference>
<dbReference type="InterPro" id="IPR036116">
    <property type="entry name" value="FN3_sf"/>
</dbReference>
<evidence type="ECO:0000313" key="13">
    <source>
        <dbReference type="Proteomes" id="UP001152797"/>
    </source>
</evidence>
<dbReference type="InterPro" id="IPR005135">
    <property type="entry name" value="Endo/exonuclease/phosphatase"/>
</dbReference>
<dbReference type="Gene3D" id="3.40.50.150">
    <property type="entry name" value="Vaccinia Virus protein VP39"/>
    <property type="match status" value="1"/>
</dbReference>
<dbReference type="InterPro" id="IPR036770">
    <property type="entry name" value="Ankyrin_rpt-contain_sf"/>
</dbReference>
<feature type="coiled-coil region" evidence="6">
    <location>
        <begin position="1395"/>
        <end position="1422"/>
    </location>
</feature>
<feature type="compositionally biased region" description="Basic and acidic residues" evidence="7">
    <location>
        <begin position="3005"/>
        <end position="3031"/>
    </location>
</feature>
<dbReference type="SUPFAM" id="SSF49265">
    <property type="entry name" value="Fibronectin type III"/>
    <property type="match status" value="1"/>
</dbReference>
<dbReference type="OrthoDB" id="655030at2759"/>
<evidence type="ECO:0000256" key="6">
    <source>
        <dbReference type="SAM" id="Coils"/>
    </source>
</evidence>
<accession>A0A9P1GAC7</accession>
<reference evidence="12 13" key="2">
    <citation type="submission" date="2024-05" db="EMBL/GenBank/DDBJ databases">
        <authorList>
            <person name="Chen Y."/>
            <person name="Shah S."/>
            <person name="Dougan E. K."/>
            <person name="Thang M."/>
            <person name="Chan C."/>
        </authorList>
    </citation>
    <scope>NUCLEOTIDE SEQUENCE [LARGE SCALE GENOMIC DNA]</scope>
</reference>
<feature type="region of interest" description="Disordered" evidence="7">
    <location>
        <begin position="586"/>
        <end position="610"/>
    </location>
</feature>
<keyword evidence="5" id="KW-0040">ANK repeat</keyword>
<feature type="compositionally biased region" description="Acidic residues" evidence="7">
    <location>
        <begin position="2089"/>
        <end position="2106"/>
    </location>
</feature>
<keyword evidence="2" id="KW-0285">Flavoprotein</keyword>
<keyword evidence="4" id="KW-0560">Oxidoreductase</keyword>
<dbReference type="SUPFAM" id="SSF56091">
    <property type="entry name" value="DNA ligase/mRNA capping enzyme, catalytic domain"/>
    <property type="match status" value="1"/>
</dbReference>
<feature type="repeat" description="ANK" evidence="5">
    <location>
        <begin position="2554"/>
        <end position="2586"/>
    </location>
</feature>
<evidence type="ECO:0000256" key="5">
    <source>
        <dbReference type="PROSITE-ProRule" id="PRU00023"/>
    </source>
</evidence>
<organism evidence="11">
    <name type="scientific">Cladocopium goreaui</name>
    <dbReference type="NCBI Taxonomy" id="2562237"/>
    <lineage>
        <taxon>Eukaryota</taxon>
        <taxon>Sar</taxon>
        <taxon>Alveolata</taxon>
        <taxon>Dinophyceae</taxon>
        <taxon>Suessiales</taxon>
        <taxon>Symbiodiniaceae</taxon>
        <taxon>Cladocopium</taxon>
    </lineage>
</organism>
<dbReference type="InterPro" id="IPR036691">
    <property type="entry name" value="Endo/exonu/phosph_ase_sf"/>
</dbReference>
<dbReference type="Gene3D" id="3.50.50.60">
    <property type="entry name" value="FAD/NAD(P)-binding domain"/>
    <property type="match status" value="1"/>
</dbReference>
<dbReference type="InterPro" id="IPR029063">
    <property type="entry name" value="SAM-dependent_MTases_sf"/>
</dbReference>
<feature type="region of interest" description="Disordered" evidence="7">
    <location>
        <begin position="3239"/>
        <end position="3271"/>
    </location>
</feature>